<evidence type="ECO:0000256" key="1">
    <source>
        <dbReference type="SAM" id="MobiDB-lite"/>
    </source>
</evidence>
<keyword evidence="3" id="KW-1185">Reference proteome</keyword>
<proteinExistence type="predicted"/>
<comment type="caution">
    <text evidence="2">The sequence shown here is derived from an EMBL/GenBank/DDBJ whole genome shotgun (WGS) entry which is preliminary data.</text>
</comment>
<gene>
    <name evidence="2" type="ORF">GCM10018785_71840</name>
</gene>
<dbReference type="AlphaFoldDB" id="A0A919ACB6"/>
<reference evidence="2" key="1">
    <citation type="journal article" date="2014" name="Int. J. Syst. Evol. Microbiol.">
        <title>Complete genome sequence of Corynebacterium casei LMG S-19264T (=DSM 44701T), isolated from a smear-ripened cheese.</title>
        <authorList>
            <consortium name="US DOE Joint Genome Institute (JGI-PGF)"/>
            <person name="Walter F."/>
            <person name="Albersmeier A."/>
            <person name="Kalinowski J."/>
            <person name="Ruckert C."/>
        </authorList>
    </citation>
    <scope>NUCLEOTIDE SEQUENCE</scope>
    <source>
        <strain evidence="2">JCM 4784</strain>
    </source>
</reference>
<dbReference type="EMBL" id="BNBT01000218">
    <property type="protein sequence ID" value="GHE96666.1"/>
    <property type="molecule type" value="Genomic_DNA"/>
</dbReference>
<feature type="region of interest" description="Disordered" evidence="1">
    <location>
        <begin position="1"/>
        <end position="35"/>
    </location>
</feature>
<feature type="compositionally biased region" description="Pro residues" evidence="1">
    <location>
        <begin position="1"/>
        <end position="12"/>
    </location>
</feature>
<evidence type="ECO:0000313" key="2">
    <source>
        <dbReference type="EMBL" id="GHE96666.1"/>
    </source>
</evidence>
<dbReference type="Proteomes" id="UP000608024">
    <property type="component" value="Unassembled WGS sequence"/>
</dbReference>
<sequence length="84" mass="8151">MAPPGPEAPRPPTNRRDLSGSCEPPGVPDRGVTDGADAVAADTAGTTVEAVDEGVVADGNTAGAADVNAAAAVDASAGVRRLTR</sequence>
<reference evidence="2" key="2">
    <citation type="submission" date="2020-09" db="EMBL/GenBank/DDBJ databases">
        <authorList>
            <person name="Sun Q."/>
            <person name="Ohkuma M."/>
        </authorList>
    </citation>
    <scope>NUCLEOTIDE SEQUENCE</scope>
    <source>
        <strain evidence="2">JCM 4784</strain>
    </source>
</reference>
<organism evidence="2 3">
    <name type="scientific">Streptomyces longispororuber</name>
    <dbReference type="NCBI Taxonomy" id="68230"/>
    <lineage>
        <taxon>Bacteria</taxon>
        <taxon>Bacillati</taxon>
        <taxon>Actinomycetota</taxon>
        <taxon>Actinomycetes</taxon>
        <taxon>Kitasatosporales</taxon>
        <taxon>Streptomycetaceae</taxon>
        <taxon>Streptomyces</taxon>
    </lineage>
</organism>
<protein>
    <submittedName>
        <fullName evidence="2">Uncharacterized protein</fullName>
    </submittedName>
</protein>
<evidence type="ECO:0000313" key="3">
    <source>
        <dbReference type="Proteomes" id="UP000608024"/>
    </source>
</evidence>
<accession>A0A919ACB6</accession>
<name>A0A919ACB6_9ACTN</name>